<feature type="region of interest" description="Disordered" evidence="8">
    <location>
        <begin position="240"/>
        <end position="391"/>
    </location>
</feature>
<feature type="region of interest" description="Disordered" evidence="8">
    <location>
        <begin position="1"/>
        <end position="22"/>
    </location>
</feature>
<feature type="compositionally biased region" description="Basic and acidic residues" evidence="8">
    <location>
        <begin position="251"/>
        <end position="262"/>
    </location>
</feature>
<name>A0AAD8YD41_9STRA</name>
<dbReference type="Proteomes" id="UP001224775">
    <property type="component" value="Unassembled WGS sequence"/>
</dbReference>
<evidence type="ECO:0000256" key="1">
    <source>
        <dbReference type="ARBA" id="ARBA00004123"/>
    </source>
</evidence>
<dbReference type="EC" id="2.1.1.-" evidence="10"/>
<dbReference type="PANTHER" id="PTHR22884">
    <property type="entry name" value="SET DOMAIN PROTEINS"/>
    <property type="match status" value="1"/>
</dbReference>
<feature type="compositionally biased region" description="Basic and acidic residues" evidence="8">
    <location>
        <begin position="273"/>
        <end position="282"/>
    </location>
</feature>
<dbReference type="GO" id="GO:0032259">
    <property type="term" value="P:methylation"/>
    <property type="evidence" value="ECO:0007669"/>
    <property type="project" value="UniProtKB-KW"/>
</dbReference>
<evidence type="ECO:0000256" key="4">
    <source>
        <dbReference type="ARBA" id="ARBA00022603"/>
    </source>
</evidence>
<keyword evidence="11" id="KW-1185">Reference proteome</keyword>
<dbReference type="GO" id="GO:0005694">
    <property type="term" value="C:chromosome"/>
    <property type="evidence" value="ECO:0007669"/>
    <property type="project" value="UniProtKB-SubCell"/>
</dbReference>
<dbReference type="InterPro" id="IPR001214">
    <property type="entry name" value="SET_dom"/>
</dbReference>
<accession>A0AAD8YD41</accession>
<dbReference type="InterPro" id="IPR050777">
    <property type="entry name" value="SET2_Histone-Lys_MeTrsfase"/>
</dbReference>
<keyword evidence="3" id="KW-0158">Chromosome</keyword>
<dbReference type="InterPro" id="IPR046341">
    <property type="entry name" value="SET_dom_sf"/>
</dbReference>
<keyword evidence="6" id="KW-0949">S-adenosyl-L-methionine</keyword>
<evidence type="ECO:0000313" key="11">
    <source>
        <dbReference type="Proteomes" id="UP001224775"/>
    </source>
</evidence>
<comment type="subcellular location">
    <subcellularLocation>
        <location evidence="2">Chromosome</location>
    </subcellularLocation>
    <subcellularLocation>
        <location evidence="1">Nucleus</location>
    </subcellularLocation>
</comment>
<dbReference type="SMART" id="SM00317">
    <property type="entry name" value="SET"/>
    <property type="match status" value="1"/>
</dbReference>
<sequence>MPTPTRAVATTKRSDYDDGSTAADSSMEINVHVDGTIIPITLTHEKCTSTSSGELCKDFVENSLTNVDPRLILQILTKISPAERLTHYVMRYGDGYSSIIRIIWSAKETIHLVPAYIDVNMTLKPRLGGVFENTTIPHLPLLPLGVQGTTISVDVDLCISLVSTEEISFPSNVARTSVVHLKEHKYFPGCVDSYSVEAVDGQNNILPIAHMLEAPSITAPIIMTDVSLVVAAAVGEKRNAASLTDVAATSEEGKSKKARSDGGEDNIATKPPVAKELEKSSSDESDSTSTSSSETSSSAEKKDEATPDDDEGKSVTKPSAAVDMRISEHDGEDSFVGFGNAGMGESQSDESDSTSSSSVISSSAGKKDGATSDDDEGKSATKSSTAVATEKKAEDNLQSLVDFGNVDICNDSTAHAAPTFIELTAKSREIQKGLHSAYHPITKLQVRHCICANSECRKIVWQYAAMGNEKMTKYIVVPSHPPQANNKRRKYNIKFLECVARYFPQWKDKPKSEKTVYYLSITHFPPAHRDVVWNPPKSWTQRWRIPLSVGRMSGLKEQHKCKFGGDTFHFATPMLHRNAIAMELGEAIRAVLLEKRGTVLNENQSQLLEKFQESNGYIPITENDCGIYRQVLTANEELKTKSSPRLKGKQITCQCKQNHPNCVHSECANNNEFSRECDQNNCSFGETDCGNRFTTPMQVRAQSRARFVVLEFRSDKYSDPRVGSGAKAVVPFSENEIIGEYIGEVKKREENMSNYCVDIGEGYVIDAEKKGNAMRFIQHSCDPNCELIVRVHQDMRKRAWIRASKPIAVGEWITYKYHSNPAVLQQFFFNNQGCVCGSKRCLKPREIAIQNATADIDDEKIG</sequence>
<keyword evidence="4 10" id="KW-0489">Methyltransferase</keyword>
<gene>
    <name evidence="10" type="ORF">QTG54_006683</name>
</gene>
<organism evidence="10 11">
    <name type="scientific">Skeletonema marinoi</name>
    <dbReference type="NCBI Taxonomy" id="267567"/>
    <lineage>
        <taxon>Eukaryota</taxon>
        <taxon>Sar</taxon>
        <taxon>Stramenopiles</taxon>
        <taxon>Ochrophyta</taxon>
        <taxon>Bacillariophyta</taxon>
        <taxon>Coscinodiscophyceae</taxon>
        <taxon>Thalassiosirophycidae</taxon>
        <taxon>Thalassiosirales</taxon>
        <taxon>Skeletonemataceae</taxon>
        <taxon>Skeletonema</taxon>
        <taxon>Skeletonema marinoi-dohrnii complex</taxon>
    </lineage>
</organism>
<protein>
    <submittedName>
        <fullName evidence="10">SET domain-containing protein</fullName>
        <ecNumber evidence="10">2.1.1.-</ecNumber>
    </submittedName>
</protein>
<evidence type="ECO:0000256" key="8">
    <source>
        <dbReference type="SAM" id="MobiDB-lite"/>
    </source>
</evidence>
<evidence type="ECO:0000256" key="3">
    <source>
        <dbReference type="ARBA" id="ARBA00022454"/>
    </source>
</evidence>
<dbReference type="EMBL" id="JATAAI010000010">
    <property type="protein sequence ID" value="KAK1743086.1"/>
    <property type="molecule type" value="Genomic_DNA"/>
</dbReference>
<evidence type="ECO:0000256" key="2">
    <source>
        <dbReference type="ARBA" id="ARBA00004286"/>
    </source>
</evidence>
<comment type="caution">
    <text evidence="10">The sequence shown here is derived from an EMBL/GenBank/DDBJ whole genome shotgun (WGS) entry which is preliminary data.</text>
</comment>
<dbReference type="PROSITE" id="PS50280">
    <property type="entry name" value="SET"/>
    <property type="match status" value="1"/>
</dbReference>
<dbReference type="SUPFAM" id="SSF82199">
    <property type="entry name" value="SET domain"/>
    <property type="match status" value="1"/>
</dbReference>
<dbReference type="Gene3D" id="2.170.270.10">
    <property type="entry name" value="SET domain"/>
    <property type="match status" value="1"/>
</dbReference>
<evidence type="ECO:0000256" key="7">
    <source>
        <dbReference type="ARBA" id="ARBA00023242"/>
    </source>
</evidence>
<evidence type="ECO:0000256" key="6">
    <source>
        <dbReference type="ARBA" id="ARBA00022691"/>
    </source>
</evidence>
<reference evidence="10" key="1">
    <citation type="submission" date="2023-06" db="EMBL/GenBank/DDBJ databases">
        <title>Survivors Of The Sea: Transcriptome response of Skeletonema marinoi to long-term dormancy.</title>
        <authorList>
            <person name="Pinder M.I.M."/>
            <person name="Kourtchenko O."/>
            <person name="Robertson E.K."/>
            <person name="Larsson T."/>
            <person name="Maumus F."/>
            <person name="Osuna-Cruz C.M."/>
            <person name="Vancaester E."/>
            <person name="Stenow R."/>
            <person name="Vandepoele K."/>
            <person name="Ploug H."/>
            <person name="Bruchert V."/>
            <person name="Godhe A."/>
            <person name="Topel M."/>
        </authorList>
    </citation>
    <scope>NUCLEOTIDE SEQUENCE</scope>
    <source>
        <strain evidence="10">R05AC</strain>
    </source>
</reference>
<feature type="compositionally biased region" description="Low complexity" evidence="8">
    <location>
        <begin position="353"/>
        <end position="363"/>
    </location>
</feature>
<dbReference type="Pfam" id="PF00856">
    <property type="entry name" value="SET"/>
    <property type="match status" value="1"/>
</dbReference>
<dbReference type="GO" id="GO:0008168">
    <property type="term" value="F:methyltransferase activity"/>
    <property type="evidence" value="ECO:0007669"/>
    <property type="project" value="UniProtKB-KW"/>
</dbReference>
<dbReference type="GO" id="GO:0005634">
    <property type="term" value="C:nucleus"/>
    <property type="evidence" value="ECO:0007669"/>
    <property type="project" value="UniProtKB-SubCell"/>
</dbReference>
<keyword evidence="7" id="KW-0539">Nucleus</keyword>
<feature type="compositionally biased region" description="Low complexity" evidence="8">
    <location>
        <begin position="287"/>
        <end position="298"/>
    </location>
</feature>
<evidence type="ECO:0000259" key="9">
    <source>
        <dbReference type="PROSITE" id="PS50280"/>
    </source>
</evidence>
<feature type="domain" description="SET" evidence="9">
    <location>
        <begin position="705"/>
        <end position="818"/>
    </location>
</feature>
<proteinExistence type="predicted"/>
<evidence type="ECO:0000313" key="10">
    <source>
        <dbReference type="EMBL" id="KAK1743086.1"/>
    </source>
</evidence>
<evidence type="ECO:0000256" key="5">
    <source>
        <dbReference type="ARBA" id="ARBA00022679"/>
    </source>
</evidence>
<dbReference type="AlphaFoldDB" id="A0AAD8YD41"/>
<keyword evidence="5 10" id="KW-0808">Transferase</keyword>